<evidence type="ECO:0000313" key="2">
    <source>
        <dbReference type="EMBL" id="MFC6392085.1"/>
    </source>
</evidence>
<dbReference type="RefSeq" id="WP_192285774.1">
    <property type="nucleotide sequence ID" value="NZ_JBHSTT010000090.1"/>
</dbReference>
<sequence>MRIGATAAADPTARTAALLDARAAALAARKAAQEQPVETAAYLVCACGPERYGLPLAAVSGIDPGRPCTALPNAPPALRGITAVAGLIVSVLDLAACLGLDRAQDEAGGGHMVSLRAQDPPVALMVDRAVGIARIDAGLAQPSDRGALGRTPLLGYAPPGSDRTGDVDEGFSLIDLPALIARFMT</sequence>
<organism evidence="2 3">
    <name type="scientific">Methylorubrum zatmanii</name>
    <dbReference type="NCBI Taxonomy" id="29429"/>
    <lineage>
        <taxon>Bacteria</taxon>
        <taxon>Pseudomonadati</taxon>
        <taxon>Pseudomonadota</taxon>
        <taxon>Alphaproteobacteria</taxon>
        <taxon>Hyphomicrobiales</taxon>
        <taxon>Methylobacteriaceae</taxon>
        <taxon>Methylorubrum</taxon>
    </lineage>
</organism>
<accession>A0ABW1WUY6</accession>
<dbReference type="PANTHER" id="PTHR22617">
    <property type="entry name" value="CHEMOTAXIS SENSOR HISTIDINE KINASE-RELATED"/>
    <property type="match status" value="1"/>
</dbReference>
<gene>
    <name evidence="2" type="ORF">ACFQDP_22515</name>
</gene>
<dbReference type="Proteomes" id="UP001596237">
    <property type="component" value="Unassembled WGS sequence"/>
</dbReference>
<comment type="caution">
    <text evidence="2">The sequence shown here is derived from an EMBL/GenBank/DDBJ whole genome shotgun (WGS) entry which is preliminary data.</text>
</comment>
<dbReference type="Gene3D" id="2.30.30.40">
    <property type="entry name" value="SH3 Domains"/>
    <property type="match status" value="1"/>
</dbReference>
<reference evidence="3" key="1">
    <citation type="journal article" date="2019" name="Int. J. Syst. Evol. Microbiol.">
        <title>The Global Catalogue of Microorganisms (GCM) 10K type strain sequencing project: providing services to taxonomists for standard genome sequencing and annotation.</title>
        <authorList>
            <consortium name="The Broad Institute Genomics Platform"/>
            <consortium name="The Broad Institute Genome Sequencing Center for Infectious Disease"/>
            <person name="Wu L."/>
            <person name="Ma J."/>
        </authorList>
    </citation>
    <scope>NUCLEOTIDE SEQUENCE [LARGE SCALE GENOMIC DNA]</scope>
    <source>
        <strain evidence="3">CCUG 36916</strain>
    </source>
</reference>
<dbReference type="PANTHER" id="PTHR22617:SF23">
    <property type="entry name" value="CHEMOTAXIS PROTEIN CHEW"/>
    <property type="match status" value="1"/>
</dbReference>
<protein>
    <submittedName>
        <fullName evidence="2">Chemotaxis protein CheW</fullName>
    </submittedName>
</protein>
<feature type="domain" description="CheW-like" evidence="1">
    <location>
        <begin position="39"/>
        <end position="185"/>
    </location>
</feature>
<name>A0ABW1WUY6_9HYPH</name>
<dbReference type="SUPFAM" id="SSF50341">
    <property type="entry name" value="CheW-like"/>
    <property type="match status" value="1"/>
</dbReference>
<evidence type="ECO:0000259" key="1">
    <source>
        <dbReference type="PROSITE" id="PS50851"/>
    </source>
</evidence>
<dbReference type="PROSITE" id="PS50851">
    <property type="entry name" value="CHEW"/>
    <property type="match status" value="1"/>
</dbReference>
<proteinExistence type="predicted"/>
<dbReference type="EMBL" id="JBHSTT010000090">
    <property type="protein sequence ID" value="MFC6392085.1"/>
    <property type="molecule type" value="Genomic_DNA"/>
</dbReference>
<dbReference type="Gene3D" id="2.40.50.180">
    <property type="entry name" value="CheA-289, Domain 4"/>
    <property type="match status" value="1"/>
</dbReference>
<dbReference type="InterPro" id="IPR036061">
    <property type="entry name" value="CheW-like_dom_sf"/>
</dbReference>
<dbReference type="InterPro" id="IPR002545">
    <property type="entry name" value="CheW-lke_dom"/>
</dbReference>
<evidence type="ECO:0000313" key="3">
    <source>
        <dbReference type="Proteomes" id="UP001596237"/>
    </source>
</evidence>
<keyword evidence="3" id="KW-1185">Reference proteome</keyword>
<dbReference type="Pfam" id="PF01584">
    <property type="entry name" value="CheW"/>
    <property type="match status" value="1"/>
</dbReference>
<dbReference type="InterPro" id="IPR039315">
    <property type="entry name" value="CheW"/>
</dbReference>
<dbReference type="SMART" id="SM00260">
    <property type="entry name" value="CheW"/>
    <property type="match status" value="1"/>
</dbReference>